<gene>
    <name evidence="2" type="ORF">NPIL_251301</name>
</gene>
<protein>
    <submittedName>
        <fullName evidence="2">Uncharacterized protein</fullName>
    </submittedName>
</protein>
<evidence type="ECO:0000313" key="3">
    <source>
        <dbReference type="Proteomes" id="UP000887013"/>
    </source>
</evidence>
<proteinExistence type="predicted"/>
<evidence type="ECO:0000313" key="2">
    <source>
        <dbReference type="EMBL" id="GFU34415.1"/>
    </source>
</evidence>
<accession>A0A8X6QSS8</accession>
<dbReference type="EMBL" id="BMAW01130289">
    <property type="protein sequence ID" value="GFU34415.1"/>
    <property type="molecule type" value="Genomic_DNA"/>
</dbReference>
<feature type="region of interest" description="Disordered" evidence="1">
    <location>
        <begin position="47"/>
        <end position="72"/>
    </location>
</feature>
<name>A0A8X6QSS8_NEPPI</name>
<keyword evidence="3" id="KW-1185">Reference proteome</keyword>
<evidence type="ECO:0000256" key="1">
    <source>
        <dbReference type="SAM" id="MobiDB-lite"/>
    </source>
</evidence>
<organism evidence="2 3">
    <name type="scientific">Nephila pilipes</name>
    <name type="common">Giant wood spider</name>
    <name type="synonym">Nephila maculata</name>
    <dbReference type="NCBI Taxonomy" id="299642"/>
    <lineage>
        <taxon>Eukaryota</taxon>
        <taxon>Metazoa</taxon>
        <taxon>Ecdysozoa</taxon>
        <taxon>Arthropoda</taxon>
        <taxon>Chelicerata</taxon>
        <taxon>Arachnida</taxon>
        <taxon>Araneae</taxon>
        <taxon>Araneomorphae</taxon>
        <taxon>Entelegynae</taxon>
        <taxon>Araneoidea</taxon>
        <taxon>Nephilidae</taxon>
        <taxon>Nephila</taxon>
    </lineage>
</organism>
<sequence length="177" mass="19722">MTSHPLVRENELLELGSSTFLVYSRRNSKGRWFGWKAALRPVPEASAAAGAGFRGRGSSGSPRVRVRRGAGQPVLRDRRRGRGHESLLQWHCLPTQRESLGPGYLQMRGIRRRTLLPVHLIGEVHERARSTPRNRLLGMLSLTTTLTTDDDNDDNGDALTMCMKPIGVSSRRATEVL</sequence>
<dbReference type="Proteomes" id="UP000887013">
    <property type="component" value="Unassembled WGS sequence"/>
</dbReference>
<reference evidence="2" key="1">
    <citation type="submission" date="2020-08" db="EMBL/GenBank/DDBJ databases">
        <title>Multicomponent nature underlies the extraordinary mechanical properties of spider dragline silk.</title>
        <authorList>
            <person name="Kono N."/>
            <person name="Nakamura H."/>
            <person name="Mori M."/>
            <person name="Yoshida Y."/>
            <person name="Ohtoshi R."/>
            <person name="Malay A.D."/>
            <person name="Moran D.A.P."/>
            <person name="Tomita M."/>
            <person name="Numata K."/>
            <person name="Arakawa K."/>
        </authorList>
    </citation>
    <scope>NUCLEOTIDE SEQUENCE</scope>
</reference>
<comment type="caution">
    <text evidence="2">The sequence shown here is derived from an EMBL/GenBank/DDBJ whole genome shotgun (WGS) entry which is preliminary data.</text>
</comment>
<dbReference type="AlphaFoldDB" id="A0A8X6QSS8"/>